<protein>
    <submittedName>
        <fullName evidence="1">Uncharacterized protein</fullName>
    </submittedName>
</protein>
<evidence type="ECO:0000313" key="1">
    <source>
        <dbReference type="EMBL" id="KGB27107.1"/>
    </source>
</evidence>
<evidence type="ECO:0000313" key="2">
    <source>
        <dbReference type="Proteomes" id="UP000004291"/>
    </source>
</evidence>
<keyword evidence="2" id="KW-1185">Reference proteome</keyword>
<sequence length="35" mass="3743">MHGGAKSGAQDASGLFTLSVIRFCTIRAGRKFIFV</sequence>
<dbReference type="EMBL" id="ABIA03000002">
    <property type="protein sequence ID" value="KGB27107.1"/>
    <property type="molecule type" value="Genomic_DNA"/>
</dbReference>
<comment type="caution">
    <text evidence="1">The sequence shown here is derived from an EMBL/GenBank/DDBJ whole genome shotgun (WGS) entry which is preliminary data.</text>
</comment>
<dbReference type="Proteomes" id="UP000004291">
    <property type="component" value="Chromosome"/>
</dbReference>
<reference evidence="1 2" key="2">
    <citation type="submission" date="2012-06" db="EMBL/GenBank/DDBJ databases">
        <authorList>
            <person name="Fiebig A."/>
        </authorList>
    </citation>
    <scope>NUCLEOTIDE SEQUENCE [LARGE SCALE GENOMIC DNA]</scope>
    <source>
        <strain evidence="1 2">DFL-43</strain>
    </source>
</reference>
<reference evidence="1 2" key="1">
    <citation type="submission" date="2007-10" db="EMBL/GenBank/DDBJ databases">
        <authorList>
            <person name="Wagner-Dobler I."/>
            <person name="Ferriera S."/>
            <person name="Johnson J."/>
            <person name="Kravitz S."/>
            <person name="Beeson K."/>
            <person name="Sutton G."/>
            <person name="Rogers Y.-H."/>
            <person name="Friedman R."/>
            <person name="Frazier M."/>
            <person name="Venter J.C."/>
        </authorList>
    </citation>
    <scope>NUCLEOTIDE SEQUENCE [LARGE SCALE GENOMIC DNA]</scope>
    <source>
        <strain evidence="1 2">DFL-43</strain>
    </source>
</reference>
<dbReference type="AlphaFoldDB" id="A0A094Z0C9"/>
<gene>
    <name evidence="1" type="ORF">HPDFL43_00020020</name>
</gene>
<name>A0A094Z0C9_HOEPD</name>
<accession>A0A094Z0C9</accession>
<organism evidence="1 2">
    <name type="scientific">Hoeflea phototrophica (strain DSM 17068 / NCIMB 14078 / DFL-43)</name>
    <dbReference type="NCBI Taxonomy" id="411684"/>
    <lineage>
        <taxon>Bacteria</taxon>
        <taxon>Pseudomonadati</taxon>
        <taxon>Pseudomonadota</taxon>
        <taxon>Alphaproteobacteria</taxon>
        <taxon>Hyphomicrobiales</taxon>
        <taxon>Rhizobiaceae</taxon>
        <taxon>Hoeflea</taxon>
    </lineage>
</organism>
<dbReference type="HOGENOM" id="CLU_3365368_0_0_5"/>
<proteinExistence type="predicted"/>